<comment type="function">
    <text evidence="6">Methylates ribosomal protein L11.</text>
</comment>
<comment type="subcellular location">
    <subcellularLocation>
        <location evidence="6">Cytoplasm</location>
    </subcellularLocation>
</comment>
<evidence type="ECO:0000256" key="3">
    <source>
        <dbReference type="ARBA" id="ARBA00022603"/>
    </source>
</evidence>
<dbReference type="GO" id="GO:0005737">
    <property type="term" value="C:cytoplasm"/>
    <property type="evidence" value="ECO:0007669"/>
    <property type="project" value="UniProtKB-SubCell"/>
</dbReference>
<feature type="binding site" evidence="6">
    <location>
        <position position="240"/>
    </location>
    <ligand>
        <name>S-adenosyl-L-methionine</name>
        <dbReference type="ChEBI" id="CHEBI:59789"/>
    </ligand>
</feature>
<feature type="binding site" evidence="6">
    <location>
        <position position="141"/>
    </location>
    <ligand>
        <name>S-adenosyl-L-methionine</name>
        <dbReference type="ChEBI" id="CHEBI:59789"/>
    </ligand>
</feature>
<accession>A0A1B3Z695</accession>
<dbReference type="EMBL" id="CP014168">
    <property type="protein sequence ID" value="AOH82942.1"/>
    <property type="molecule type" value="Genomic_DNA"/>
</dbReference>
<evidence type="ECO:0000256" key="5">
    <source>
        <dbReference type="ARBA" id="ARBA00022691"/>
    </source>
</evidence>
<keyword evidence="8" id="KW-1185">Reference proteome</keyword>
<dbReference type="KEGG" id="span:AWL63_02065"/>
<evidence type="ECO:0000256" key="1">
    <source>
        <dbReference type="ARBA" id="ARBA00009741"/>
    </source>
</evidence>
<keyword evidence="2 6" id="KW-0963">Cytoplasm</keyword>
<dbReference type="GO" id="GO:0008276">
    <property type="term" value="F:protein methyltransferase activity"/>
    <property type="evidence" value="ECO:0007669"/>
    <property type="project" value="UniProtKB-UniRule"/>
</dbReference>
<name>A0A1B3Z695_9SPHN</name>
<dbReference type="Pfam" id="PF06325">
    <property type="entry name" value="PrmA"/>
    <property type="match status" value="1"/>
</dbReference>
<dbReference type="AlphaFoldDB" id="A0A1B3Z695"/>
<comment type="similarity">
    <text evidence="1 6">Belongs to the methyltransferase superfamily. PrmA family.</text>
</comment>
<evidence type="ECO:0000256" key="6">
    <source>
        <dbReference type="HAMAP-Rule" id="MF_00735"/>
    </source>
</evidence>
<dbReference type="Gene3D" id="3.40.50.150">
    <property type="entry name" value="Vaccinia Virus protein VP39"/>
    <property type="match status" value="1"/>
</dbReference>
<reference evidence="7 8" key="1">
    <citation type="submission" date="2016-01" db="EMBL/GenBank/DDBJ databases">
        <title>Complete genome and mega plasmid sequence of Sphingomonas panacis DCY99 elicits systemic resistance in rice to Xanthomonas oryzae.</title>
        <authorList>
            <person name="Kim Y.J."/>
            <person name="Yang D.C."/>
            <person name="Sing P."/>
        </authorList>
    </citation>
    <scope>NUCLEOTIDE SEQUENCE [LARGE SCALE GENOMIC DNA]</scope>
    <source>
        <strain evidence="7 8">DCY99</strain>
    </source>
</reference>
<proteinExistence type="inferred from homology"/>
<dbReference type="OrthoDB" id="9785995at2"/>
<dbReference type="Proteomes" id="UP000094256">
    <property type="component" value="Chromosome"/>
</dbReference>
<dbReference type="SUPFAM" id="SSF53335">
    <property type="entry name" value="S-adenosyl-L-methionine-dependent methyltransferases"/>
    <property type="match status" value="1"/>
</dbReference>
<dbReference type="RefSeq" id="WP_069203526.1">
    <property type="nucleotide sequence ID" value="NZ_CP014168.1"/>
</dbReference>
<dbReference type="STRING" id="1560345.AWL63_02065"/>
<dbReference type="PANTHER" id="PTHR43648:SF1">
    <property type="entry name" value="ELECTRON TRANSFER FLAVOPROTEIN BETA SUBUNIT LYSINE METHYLTRANSFERASE"/>
    <property type="match status" value="1"/>
</dbReference>
<dbReference type="InterPro" id="IPR004498">
    <property type="entry name" value="Ribosomal_PrmA_MeTrfase"/>
</dbReference>
<comment type="catalytic activity">
    <reaction evidence="6">
        <text>L-lysyl-[protein] + 3 S-adenosyl-L-methionine = N(6),N(6),N(6)-trimethyl-L-lysyl-[protein] + 3 S-adenosyl-L-homocysteine + 3 H(+)</text>
        <dbReference type="Rhea" id="RHEA:54192"/>
        <dbReference type="Rhea" id="RHEA-COMP:9752"/>
        <dbReference type="Rhea" id="RHEA-COMP:13826"/>
        <dbReference type="ChEBI" id="CHEBI:15378"/>
        <dbReference type="ChEBI" id="CHEBI:29969"/>
        <dbReference type="ChEBI" id="CHEBI:57856"/>
        <dbReference type="ChEBI" id="CHEBI:59789"/>
        <dbReference type="ChEBI" id="CHEBI:61961"/>
    </reaction>
</comment>
<keyword evidence="5 6" id="KW-0949">S-adenosyl-L-methionine</keyword>
<keyword evidence="3 6" id="KW-0489">Methyltransferase</keyword>
<keyword evidence="4 6" id="KW-0808">Transferase</keyword>
<gene>
    <name evidence="6" type="primary">prmA</name>
    <name evidence="7" type="ORF">AWL63_02065</name>
</gene>
<evidence type="ECO:0000313" key="7">
    <source>
        <dbReference type="EMBL" id="AOH82942.1"/>
    </source>
</evidence>
<dbReference type="EC" id="2.1.1.-" evidence="6"/>
<feature type="binding site" evidence="6">
    <location>
        <position position="188"/>
    </location>
    <ligand>
        <name>S-adenosyl-L-methionine</name>
        <dbReference type="ChEBI" id="CHEBI:59789"/>
    </ligand>
</feature>
<feature type="binding site" evidence="6">
    <location>
        <position position="165"/>
    </location>
    <ligand>
        <name>S-adenosyl-L-methionine</name>
        <dbReference type="ChEBI" id="CHEBI:59789"/>
    </ligand>
</feature>
<dbReference type="HAMAP" id="MF_00735">
    <property type="entry name" value="Methyltr_PrmA"/>
    <property type="match status" value="1"/>
</dbReference>
<dbReference type="GO" id="GO:0032259">
    <property type="term" value="P:methylation"/>
    <property type="evidence" value="ECO:0007669"/>
    <property type="project" value="UniProtKB-KW"/>
</dbReference>
<dbReference type="InterPro" id="IPR050078">
    <property type="entry name" value="Ribosomal_L11_MeTrfase_PrmA"/>
</dbReference>
<dbReference type="CDD" id="cd02440">
    <property type="entry name" value="AdoMet_MTases"/>
    <property type="match status" value="1"/>
</dbReference>
<organism evidence="7 8">
    <name type="scientific">Sphingomonas panacis</name>
    <dbReference type="NCBI Taxonomy" id="1560345"/>
    <lineage>
        <taxon>Bacteria</taxon>
        <taxon>Pseudomonadati</taxon>
        <taxon>Pseudomonadota</taxon>
        <taxon>Alphaproteobacteria</taxon>
        <taxon>Sphingomonadales</taxon>
        <taxon>Sphingomonadaceae</taxon>
        <taxon>Sphingomonas</taxon>
    </lineage>
</organism>
<dbReference type="PANTHER" id="PTHR43648">
    <property type="entry name" value="ELECTRON TRANSFER FLAVOPROTEIN BETA SUBUNIT LYSINE METHYLTRANSFERASE"/>
    <property type="match status" value="1"/>
</dbReference>
<sequence>MSADPTESWKLTLPCTRAEAEAIDMGEGLEGFDPSPVIITSEEIEDDPLSWRLDAYFSGKPDATIVAAVRALAPSSAAVKAKAERVPDEDWITLSQAGIEPVHAARFYVHTSANKGDVPPGAHAFHIEASRAFGTGHHQTTTGCLLALDAMKVQGKRFRNILDLGTGTGLLAFAALHLWPRAYATASDIDAAAISITEENAEVNGIPLGAGPGALALAAAPGLEHPLLIGRAPYDLIVANILAGPLIGLAPTIAMALAEGGTLVLAGLLDWQAKSVTQAYRRQGLMPVSANAIGDWPTLTLRKRARYGAARVTRLGPGGANDAPGFGSW</sequence>
<evidence type="ECO:0000256" key="2">
    <source>
        <dbReference type="ARBA" id="ARBA00022490"/>
    </source>
</evidence>
<protein>
    <recommendedName>
        <fullName evidence="6">Ribosomal protein L11 methyltransferase</fullName>
        <shortName evidence="6">L11 Mtase</shortName>
        <ecNumber evidence="6">2.1.1.-</ecNumber>
    </recommendedName>
</protein>
<evidence type="ECO:0000313" key="8">
    <source>
        <dbReference type="Proteomes" id="UP000094256"/>
    </source>
</evidence>
<evidence type="ECO:0000256" key="4">
    <source>
        <dbReference type="ARBA" id="ARBA00022679"/>
    </source>
</evidence>
<dbReference type="InterPro" id="IPR029063">
    <property type="entry name" value="SAM-dependent_MTases_sf"/>
</dbReference>